<protein>
    <submittedName>
        <fullName evidence="1">Uncharacterized protein</fullName>
    </submittedName>
</protein>
<dbReference type="GeneID" id="19969068"/>
<sequence length="344" mass="39986">MTSHKSARLNKKRAAQLLTQVRLPLAANAAPAVQASRAIRLPAAVRRLGPPRNAGFNDLPWVVKKKVYLMTTNYEHDIFPLPCPVRWVQYEEGNARQRDRHYKQRHQSKRLSLLAVSRTTRDEVGRCRRPYGPWHHPIMSTVKHGQLTHDGPTPENYNDNLDQVIPRDVRDWMQHLIIHSDHMNTLRYQPPGAVGQYRMPDFDRVFQSCFTNPVTIWFPHFFEAWKHLEVLPQLSAHKDAMLALKKGQTLEIRNWLPNWAGMRTVLAWPGFPTPALWARDWAEVVDRAILGAMFSMELEFQVSPRKMMHVKILHTFEDGSRGILMKALSRQASYCGKFYYGQRK</sequence>
<dbReference type="VEuPathDB" id="FungiDB:HMPREF1541_01729"/>
<organism evidence="1 2">
    <name type="scientific">Cyphellophora europaea (strain CBS 101466)</name>
    <name type="common">Phialophora europaea</name>
    <dbReference type="NCBI Taxonomy" id="1220924"/>
    <lineage>
        <taxon>Eukaryota</taxon>
        <taxon>Fungi</taxon>
        <taxon>Dikarya</taxon>
        <taxon>Ascomycota</taxon>
        <taxon>Pezizomycotina</taxon>
        <taxon>Eurotiomycetes</taxon>
        <taxon>Chaetothyriomycetidae</taxon>
        <taxon>Chaetothyriales</taxon>
        <taxon>Cyphellophoraceae</taxon>
        <taxon>Cyphellophora</taxon>
    </lineage>
</organism>
<dbReference type="InParanoid" id="W2S1L5"/>
<gene>
    <name evidence="1" type="ORF">HMPREF1541_01729</name>
</gene>
<reference evidence="1 2" key="1">
    <citation type="submission" date="2013-03" db="EMBL/GenBank/DDBJ databases">
        <title>The Genome Sequence of Phialophora europaea CBS 101466.</title>
        <authorList>
            <consortium name="The Broad Institute Genomics Platform"/>
            <person name="Cuomo C."/>
            <person name="de Hoog S."/>
            <person name="Gorbushina A."/>
            <person name="Walker B."/>
            <person name="Young S.K."/>
            <person name="Zeng Q."/>
            <person name="Gargeya S."/>
            <person name="Fitzgerald M."/>
            <person name="Haas B."/>
            <person name="Abouelleil A."/>
            <person name="Allen A.W."/>
            <person name="Alvarado L."/>
            <person name="Arachchi H.M."/>
            <person name="Berlin A.M."/>
            <person name="Chapman S.B."/>
            <person name="Gainer-Dewar J."/>
            <person name="Goldberg J."/>
            <person name="Griggs A."/>
            <person name="Gujja S."/>
            <person name="Hansen M."/>
            <person name="Howarth C."/>
            <person name="Imamovic A."/>
            <person name="Ireland A."/>
            <person name="Larimer J."/>
            <person name="McCowan C."/>
            <person name="Murphy C."/>
            <person name="Pearson M."/>
            <person name="Poon T.W."/>
            <person name="Priest M."/>
            <person name="Roberts A."/>
            <person name="Saif S."/>
            <person name="Shea T."/>
            <person name="Sisk P."/>
            <person name="Sykes S."/>
            <person name="Wortman J."/>
            <person name="Nusbaum C."/>
            <person name="Birren B."/>
        </authorList>
    </citation>
    <scope>NUCLEOTIDE SEQUENCE [LARGE SCALE GENOMIC DNA]</scope>
    <source>
        <strain evidence="1 2">CBS 101466</strain>
    </source>
</reference>
<evidence type="ECO:0000313" key="1">
    <source>
        <dbReference type="EMBL" id="ETN42572.1"/>
    </source>
</evidence>
<keyword evidence="2" id="KW-1185">Reference proteome</keyword>
<dbReference type="Proteomes" id="UP000030752">
    <property type="component" value="Unassembled WGS sequence"/>
</dbReference>
<evidence type="ECO:0000313" key="2">
    <source>
        <dbReference type="Proteomes" id="UP000030752"/>
    </source>
</evidence>
<accession>W2S1L5</accession>
<dbReference type="EMBL" id="KB822718">
    <property type="protein sequence ID" value="ETN42572.1"/>
    <property type="molecule type" value="Genomic_DNA"/>
</dbReference>
<proteinExistence type="predicted"/>
<dbReference type="AlphaFoldDB" id="W2S1L5"/>
<dbReference type="RefSeq" id="XP_008714308.1">
    <property type="nucleotide sequence ID" value="XM_008716086.1"/>
</dbReference>
<dbReference type="HOGENOM" id="CLU_806576_0_0_1"/>
<name>W2S1L5_CYPE1</name>